<keyword evidence="4" id="KW-1185">Reference proteome</keyword>
<dbReference type="PROSITE" id="PS50234">
    <property type="entry name" value="VWFA"/>
    <property type="match status" value="1"/>
</dbReference>
<name>A0ABY0HHM0_9PEZI</name>
<evidence type="ECO:0000256" key="1">
    <source>
        <dbReference type="SAM" id="MobiDB-lite"/>
    </source>
</evidence>
<sequence length="429" mass="46101">MKHRQKQQQNVRPHNSIDHWLQMSDMGHPDQFLSPDDATAGSSGRRSRLSKFNPFSSSRRSSVSSRTSSNGDDSAPPSPGASISSFSPDRRLSNRGNQDSQQSAAPEDERGSAFRSPLMNLSPATRRPRPQTPPPAYSQVATAASGPTLGASPAYEGSSSQQQQAGTTTRGGSSTAPVPAEDKYAFLSQFDTVFLIDDSGSMAGRSWRETRLALSAIVPICTARDEDGVDVYFLNHESAERRDEGGSAGTGYRGVRTPEAVDALVQRVEDGRLGPYTLTGMRLQRILQTYLRHYQRRAREAGDGGDPGVKPVNIIVVTDGVPHDDPGAVIERAAAQLDRLDAPPYQVGIQFFQVGNEPGAAEALRRLDDDLKGRVAGGGSTLRDMVDTVTFDATDGAGAPVLTSEGILKTVLGAVNRRIDNQPTRVRDT</sequence>
<dbReference type="InterPro" id="IPR036465">
    <property type="entry name" value="vWFA_dom_sf"/>
</dbReference>
<dbReference type="Pfam" id="PF00092">
    <property type="entry name" value="VWA"/>
    <property type="match status" value="1"/>
</dbReference>
<comment type="caution">
    <text evidence="3">The sequence shown here is derived from an EMBL/GenBank/DDBJ whole genome shotgun (WGS) entry which is preliminary data.</text>
</comment>
<dbReference type="SMART" id="SM00327">
    <property type="entry name" value="VWA"/>
    <property type="match status" value="1"/>
</dbReference>
<protein>
    <recommendedName>
        <fullName evidence="2">VWFA domain-containing protein</fullName>
    </recommendedName>
</protein>
<reference evidence="3 4" key="1">
    <citation type="submission" date="2018-06" db="EMBL/GenBank/DDBJ databases">
        <title>Complete Genomes of Monosporascus.</title>
        <authorList>
            <person name="Robinson A.J."/>
            <person name="Natvig D.O."/>
        </authorList>
    </citation>
    <scope>NUCLEOTIDE SEQUENCE [LARGE SCALE GENOMIC DNA]</scope>
    <source>
        <strain evidence="3 4">CBS 609.92</strain>
    </source>
</reference>
<dbReference type="Proteomes" id="UP000294003">
    <property type="component" value="Unassembled WGS sequence"/>
</dbReference>
<accession>A0ABY0HHM0</accession>
<evidence type="ECO:0000313" key="3">
    <source>
        <dbReference type="EMBL" id="RYO92790.1"/>
    </source>
</evidence>
<feature type="region of interest" description="Disordered" evidence="1">
    <location>
        <begin position="1"/>
        <end position="177"/>
    </location>
</feature>
<dbReference type="PANTHER" id="PTHR34706:SF1">
    <property type="entry name" value="VWFA DOMAIN-CONTAINING PROTEIN"/>
    <property type="match status" value="1"/>
</dbReference>
<evidence type="ECO:0000259" key="2">
    <source>
        <dbReference type="PROSITE" id="PS50234"/>
    </source>
</evidence>
<evidence type="ECO:0000313" key="4">
    <source>
        <dbReference type="Proteomes" id="UP000294003"/>
    </source>
</evidence>
<feature type="compositionally biased region" description="Low complexity" evidence="1">
    <location>
        <begin position="157"/>
        <end position="176"/>
    </location>
</feature>
<dbReference type="Gene3D" id="3.40.50.410">
    <property type="entry name" value="von Willebrand factor, type A domain"/>
    <property type="match status" value="1"/>
</dbReference>
<feature type="domain" description="VWFA" evidence="2">
    <location>
        <begin position="191"/>
        <end position="411"/>
    </location>
</feature>
<feature type="compositionally biased region" description="Low complexity" evidence="1">
    <location>
        <begin position="56"/>
        <end position="69"/>
    </location>
</feature>
<dbReference type="EMBL" id="QJNS01000024">
    <property type="protein sequence ID" value="RYO92790.1"/>
    <property type="molecule type" value="Genomic_DNA"/>
</dbReference>
<dbReference type="InterPro" id="IPR002035">
    <property type="entry name" value="VWF_A"/>
</dbReference>
<organism evidence="3 4">
    <name type="scientific">Monosporascus cannonballus</name>
    <dbReference type="NCBI Taxonomy" id="155416"/>
    <lineage>
        <taxon>Eukaryota</taxon>
        <taxon>Fungi</taxon>
        <taxon>Dikarya</taxon>
        <taxon>Ascomycota</taxon>
        <taxon>Pezizomycotina</taxon>
        <taxon>Sordariomycetes</taxon>
        <taxon>Xylariomycetidae</taxon>
        <taxon>Xylariales</taxon>
        <taxon>Xylariales incertae sedis</taxon>
        <taxon>Monosporascus</taxon>
    </lineage>
</organism>
<gene>
    <name evidence="3" type="ORF">DL762_001496</name>
</gene>
<feature type="compositionally biased region" description="Polar residues" evidence="1">
    <location>
        <begin position="94"/>
        <end position="104"/>
    </location>
</feature>
<proteinExistence type="predicted"/>
<dbReference type="SUPFAM" id="SSF53300">
    <property type="entry name" value="vWA-like"/>
    <property type="match status" value="1"/>
</dbReference>
<dbReference type="PANTHER" id="PTHR34706">
    <property type="entry name" value="SLR1338 PROTEIN"/>
    <property type="match status" value="1"/>
</dbReference>